<dbReference type="PROSITE" id="PS51253">
    <property type="entry name" value="HTH_CENPB"/>
    <property type="match status" value="1"/>
</dbReference>
<evidence type="ECO:0000259" key="2">
    <source>
        <dbReference type="PROSITE" id="PS51253"/>
    </source>
</evidence>
<dbReference type="PANTHER" id="PTHR19303">
    <property type="entry name" value="TRANSPOSON"/>
    <property type="match status" value="1"/>
</dbReference>
<evidence type="ECO:0000313" key="4">
    <source>
        <dbReference type="Proteomes" id="UP001152888"/>
    </source>
</evidence>
<gene>
    <name evidence="3" type="ORF">ACAOBT_LOCUS14149</name>
</gene>
<feature type="domain" description="HTH CENPB-type" evidence="2">
    <location>
        <begin position="1"/>
        <end position="64"/>
    </location>
</feature>
<dbReference type="GO" id="GO:0003677">
    <property type="term" value="F:DNA binding"/>
    <property type="evidence" value="ECO:0007669"/>
    <property type="project" value="UniProtKB-KW"/>
</dbReference>
<comment type="caution">
    <text evidence="3">The sequence shown here is derived from an EMBL/GenBank/DDBJ whole genome shotgun (WGS) entry which is preliminary data.</text>
</comment>
<dbReference type="Proteomes" id="UP001152888">
    <property type="component" value="Unassembled WGS sequence"/>
</dbReference>
<dbReference type="OrthoDB" id="6760364at2759"/>
<sequence length="172" mass="19694">MRLVRHIKNMQKSGFALTRQDVRRLAYEFTNQLGFKHQFIPNSEMSGHVWLQSFLRRNPTITIRKSEGLSLPRSQSMNREAVKKYFDLLQKVLEENQLFDKPMNIFNMDESGLQLNNRLDKVLAEKGSKSVSAITSSEKGETITLVACRNAEGTFLPPAVIIKGYLSDFGLR</sequence>
<evidence type="ECO:0000313" key="3">
    <source>
        <dbReference type="EMBL" id="CAH1980749.1"/>
    </source>
</evidence>
<dbReference type="InterPro" id="IPR006600">
    <property type="entry name" value="HTH_CenpB_DNA-bd_dom"/>
</dbReference>
<keyword evidence="4" id="KW-1185">Reference proteome</keyword>
<reference evidence="3" key="1">
    <citation type="submission" date="2022-03" db="EMBL/GenBank/DDBJ databases">
        <authorList>
            <person name="Sayadi A."/>
        </authorList>
    </citation>
    <scope>NUCLEOTIDE SEQUENCE</scope>
</reference>
<dbReference type="InterPro" id="IPR050863">
    <property type="entry name" value="CenT-Element_Derived"/>
</dbReference>
<organism evidence="3 4">
    <name type="scientific">Acanthoscelides obtectus</name>
    <name type="common">Bean weevil</name>
    <name type="synonym">Bruchus obtectus</name>
    <dbReference type="NCBI Taxonomy" id="200917"/>
    <lineage>
        <taxon>Eukaryota</taxon>
        <taxon>Metazoa</taxon>
        <taxon>Ecdysozoa</taxon>
        <taxon>Arthropoda</taxon>
        <taxon>Hexapoda</taxon>
        <taxon>Insecta</taxon>
        <taxon>Pterygota</taxon>
        <taxon>Neoptera</taxon>
        <taxon>Endopterygota</taxon>
        <taxon>Coleoptera</taxon>
        <taxon>Polyphaga</taxon>
        <taxon>Cucujiformia</taxon>
        <taxon>Chrysomeloidea</taxon>
        <taxon>Chrysomelidae</taxon>
        <taxon>Bruchinae</taxon>
        <taxon>Bruchini</taxon>
        <taxon>Acanthoscelides</taxon>
    </lineage>
</organism>
<accession>A0A9P0KUM2</accession>
<name>A0A9P0KUM2_ACAOB</name>
<evidence type="ECO:0000256" key="1">
    <source>
        <dbReference type="ARBA" id="ARBA00023125"/>
    </source>
</evidence>
<dbReference type="GO" id="GO:0005634">
    <property type="term" value="C:nucleus"/>
    <property type="evidence" value="ECO:0007669"/>
    <property type="project" value="TreeGrafter"/>
</dbReference>
<dbReference type="PANTHER" id="PTHR19303:SF71">
    <property type="entry name" value="ZINC FINGER PHD-TYPE DOMAIN-CONTAINING PROTEIN"/>
    <property type="match status" value="1"/>
</dbReference>
<dbReference type="EMBL" id="CAKOFQ010006899">
    <property type="protein sequence ID" value="CAH1980749.1"/>
    <property type="molecule type" value="Genomic_DNA"/>
</dbReference>
<keyword evidence="1" id="KW-0238">DNA-binding</keyword>
<dbReference type="AlphaFoldDB" id="A0A9P0KUM2"/>
<protein>
    <recommendedName>
        <fullName evidence="2">HTH CENPB-type domain-containing protein</fullName>
    </recommendedName>
</protein>
<proteinExistence type="predicted"/>